<dbReference type="GO" id="GO:0016020">
    <property type="term" value="C:membrane"/>
    <property type="evidence" value="ECO:0007669"/>
    <property type="project" value="UniProtKB-SubCell"/>
</dbReference>
<dbReference type="GeneID" id="303366716"/>
<evidence type="ECO:0000256" key="3">
    <source>
        <dbReference type="ARBA" id="ARBA00022692"/>
    </source>
</evidence>
<dbReference type="Proteomes" id="UP000190395">
    <property type="component" value="Unassembled WGS sequence"/>
</dbReference>
<evidence type="ECO:0000259" key="7">
    <source>
        <dbReference type="Pfam" id="PF03600"/>
    </source>
</evidence>
<keyword evidence="9" id="KW-1185">Reference proteome</keyword>
<keyword evidence="4 6" id="KW-1133">Transmembrane helix</keyword>
<dbReference type="PANTHER" id="PTHR43568">
    <property type="entry name" value="P PROTEIN"/>
    <property type="match status" value="1"/>
</dbReference>
<evidence type="ECO:0000256" key="5">
    <source>
        <dbReference type="ARBA" id="ARBA00023136"/>
    </source>
</evidence>
<evidence type="ECO:0000256" key="1">
    <source>
        <dbReference type="ARBA" id="ARBA00004141"/>
    </source>
</evidence>
<feature type="domain" description="Citrate transporter-like" evidence="7">
    <location>
        <begin position="4"/>
        <end position="301"/>
    </location>
</feature>
<evidence type="ECO:0000313" key="8">
    <source>
        <dbReference type="EMBL" id="SJZ51582.1"/>
    </source>
</evidence>
<dbReference type="PANTHER" id="PTHR43568:SF1">
    <property type="entry name" value="P PROTEIN"/>
    <property type="match status" value="1"/>
</dbReference>
<accession>A0A1T4L9X6</accession>
<evidence type="ECO:0000256" key="2">
    <source>
        <dbReference type="ARBA" id="ARBA00022448"/>
    </source>
</evidence>
<dbReference type="EMBL" id="FUXC01000002">
    <property type="protein sequence ID" value="SJZ51582.1"/>
    <property type="molecule type" value="Genomic_DNA"/>
</dbReference>
<keyword evidence="3 6" id="KW-0812">Transmembrane</keyword>
<evidence type="ECO:0000256" key="4">
    <source>
        <dbReference type="ARBA" id="ARBA00022989"/>
    </source>
</evidence>
<dbReference type="InterPro" id="IPR051475">
    <property type="entry name" value="Diverse_Ion_Transporter"/>
</dbReference>
<keyword evidence="5 6" id="KW-0472">Membrane</keyword>
<protein>
    <submittedName>
        <fullName evidence="8">Na+/H+ antiporter NhaD</fullName>
    </submittedName>
</protein>
<feature type="transmembrane region" description="Helical" evidence="6">
    <location>
        <begin position="149"/>
        <end position="169"/>
    </location>
</feature>
<dbReference type="AlphaFoldDB" id="A0A1T4L9X6"/>
<gene>
    <name evidence="8" type="ORF">SAMN02745152_00446</name>
</gene>
<feature type="transmembrane region" description="Helical" evidence="6">
    <location>
        <begin position="312"/>
        <end position="335"/>
    </location>
</feature>
<dbReference type="Pfam" id="PF03600">
    <property type="entry name" value="CitMHS"/>
    <property type="match status" value="1"/>
</dbReference>
<dbReference type="RefSeq" id="WP_143592582.1">
    <property type="nucleotide sequence ID" value="NZ_FUXC01000002.1"/>
</dbReference>
<name>A0A1T4L9X6_9SPIR</name>
<feature type="transmembrane region" description="Helical" evidence="6">
    <location>
        <begin position="201"/>
        <end position="234"/>
    </location>
</feature>
<feature type="transmembrane region" description="Helical" evidence="6">
    <location>
        <begin position="106"/>
        <end position="129"/>
    </location>
</feature>
<feature type="transmembrane region" description="Helical" evidence="6">
    <location>
        <begin position="246"/>
        <end position="268"/>
    </location>
</feature>
<proteinExistence type="predicted"/>
<organism evidence="8 9">
    <name type="scientific">Treponema berlinense</name>
    <dbReference type="NCBI Taxonomy" id="225004"/>
    <lineage>
        <taxon>Bacteria</taxon>
        <taxon>Pseudomonadati</taxon>
        <taxon>Spirochaetota</taxon>
        <taxon>Spirochaetia</taxon>
        <taxon>Spirochaetales</taxon>
        <taxon>Treponemataceae</taxon>
        <taxon>Treponema</taxon>
    </lineage>
</organism>
<keyword evidence="2" id="KW-0813">Transport</keyword>
<feature type="transmembrane region" description="Helical" evidence="6">
    <location>
        <begin position="69"/>
        <end position="94"/>
    </location>
</feature>
<feature type="transmembrane region" description="Helical" evidence="6">
    <location>
        <begin position="347"/>
        <end position="368"/>
    </location>
</feature>
<dbReference type="OrthoDB" id="3177666at2"/>
<sequence>MLSVALIAALAALFITPPSSALFFEIDWKTLATLFMLLSVLEGFKQENIFNPLLRKTGRISKLKNLTCFFVYGVFFSSMFVTNDVSLIIFVPLTIIMFRACGKEKYILSVLAFENIAAVRGSLLTPFGSPQNLFLFSQSGISAGQFLKIMSPLCIFSFFLLYGFISFLYRKNSTEEICLNKNDFKMFNASDGEKFWNKKRILYIFLFVLIVFTIVSRTVFWPFVTIFVAATLLIFDRKILLKTDYVLLLTFLCFFIFSSSICKNPAIADFLKKVVAGHEYVCSILLSQIISNVPAAIVLWPFTDKNGLCALLYGLDSAGLCSLIGSLASVINLRIYVKEFPGKSFDFIKTFTWISLAFFAIVVLPQLFLLKINFGA</sequence>
<reference evidence="8 9" key="1">
    <citation type="submission" date="2017-02" db="EMBL/GenBank/DDBJ databases">
        <authorList>
            <person name="Peterson S.W."/>
        </authorList>
    </citation>
    <scope>NUCLEOTIDE SEQUENCE [LARGE SCALE GENOMIC DNA]</scope>
    <source>
        <strain evidence="8 9">ATCC BAA-909</strain>
    </source>
</reference>
<feature type="transmembrane region" description="Helical" evidence="6">
    <location>
        <begin position="280"/>
        <end position="300"/>
    </location>
</feature>
<evidence type="ECO:0000256" key="6">
    <source>
        <dbReference type="SAM" id="Phobius"/>
    </source>
</evidence>
<evidence type="ECO:0000313" key="9">
    <source>
        <dbReference type="Proteomes" id="UP000190395"/>
    </source>
</evidence>
<dbReference type="InterPro" id="IPR004680">
    <property type="entry name" value="Cit_transptr-like_dom"/>
</dbReference>
<comment type="subcellular location">
    <subcellularLocation>
        <location evidence="1">Membrane</location>
        <topology evidence="1">Multi-pass membrane protein</topology>
    </subcellularLocation>
</comment>
<dbReference type="GO" id="GO:0055085">
    <property type="term" value="P:transmembrane transport"/>
    <property type="evidence" value="ECO:0007669"/>
    <property type="project" value="InterPro"/>
</dbReference>